<feature type="compositionally biased region" description="Low complexity" evidence="7">
    <location>
        <begin position="26"/>
        <end position="42"/>
    </location>
</feature>
<evidence type="ECO:0000256" key="8">
    <source>
        <dbReference type="SAM" id="Phobius"/>
    </source>
</evidence>
<protein>
    <recommendedName>
        <fullName evidence="9">Major facilitator superfamily (MFS) profile domain-containing protein</fullName>
    </recommendedName>
</protein>
<dbReference type="PANTHER" id="PTHR23514">
    <property type="entry name" value="BYPASS OF STOP CODON PROTEIN 6"/>
    <property type="match status" value="1"/>
</dbReference>
<evidence type="ECO:0000256" key="7">
    <source>
        <dbReference type="SAM" id="MobiDB-lite"/>
    </source>
</evidence>
<evidence type="ECO:0000256" key="6">
    <source>
        <dbReference type="ARBA" id="ARBA00023136"/>
    </source>
</evidence>
<feature type="transmembrane region" description="Helical" evidence="8">
    <location>
        <begin position="332"/>
        <end position="349"/>
    </location>
</feature>
<comment type="subcellular location">
    <subcellularLocation>
        <location evidence="1">Endomembrane system</location>
        <topology evidence="1">Multi-pass membrane protein</topology>
    </subcellularLocation>
</comment>
<feature type="transmembrane region" description="Helical" evidence="8">
    <location>
        <begin position="208"/>
        <end position="229"/>
    </location>
</feature>
<evidence type="ECO:0000313" key="10">
    <source>
        <dbReference type="EMBL" id="KOS42496.1"/>
    </source>
</evidence>
<feature type="transmembrane region" description="Helical" evidence="8">
    <location>
        <begin position="445"/>
        <end position="465"/>
    </location>
</feature>
<keyword evidence="6 8" id="KW-0472">Membrane</keyword>
<dbReference type="InterPro" id="IPR051788">
    <property type="entry name" value="MFS_Transporter"/>
</dbReference>
<dbReference type="Pfam" id="PF07690">
    <property type="entry name" value="MFS_1"/>
    <property type="match status" value="1"/>
</dbReference>
<organism evidence="10 11">
    <name type="scientific">Penicillium nordicum</name>
    <dbReference type="NCBI Taxonomy" id="229535"/>
    <lineage>
        <taxon>Eukaryota</taxon>
        <taxon>Fungi</taxon>
        <taxon>Dikarya</taxon>
        <taxon>Ascomycota</taxon>
        <taxon>Pezizomycotina</taxon>
        <taxon>Eurotiomycetes</taxon>
        <taxon>Eurotiomycetidae</taxon>
        <taxon>Eurotiales</taxon>
        <taxon>Aspergillaceae</taxon>
        <taxon>Penicillium</taxon>
    </lineage>
</organism>
<dbReference type="Gene3D" id="1.20.1250.20">
    <property type="entry name" value="MFS general substrate transporter like domains"/>
    <property type="match status" value="2"/>
</dbReference>
<feature type="region of interest" description="Disordered" evidence="7">
    <location>
        <begin position="23"/>
        <end position="66"/>
    </location>
</feature>
<feature type="transmembrane region" description="Helical" evidence="8">
    <location>
        <begin position="149"/>
        <end position="167"/>
    </location>
</feature>
<dbReference type="SUPFAM" id="SSF103473">
    <property type="entry name" value="MFS general substrate transporter"/>
    <property type="match status" value="1"/>
</dbReference>
<dbReference type="AlphaFoldDB" id="A0A0M8NZM3"/>
<sequence>MDVSYSPSISRFSLLPSTFSTLEVTPPEMNRSESSSPSLRSPTPDEPEYQYTPEATPSETDETPPLHAVNVAPRWNESKTTIWKVTATFWCAFVMGSNDAAYGAIIPYLEVYYQKNYTVVSLVFLSPFVGYTVSAILSNVIHQTLGRRGITIIAPTCHVIAFAVISTHPPFPVLVIMYVLVGLGSGFHNAAWNVWIGNMANSHEVLGFFHGFYGVGATISPLVATSLIVKAEWEWYSYYYLMTGAAFIALVYSTSAFWTETGSKYQEENPSFPGRGGVFAQTRLALTYKVTWICAVFLFLYGGIEVAIGGWIVVFMTNVRHGDPFESGMAETGFWLGITVGRFVLGFVSPRIGEKLSIAIYILLAIALELIFWLVPEFVVSAVAVAFVGFFLGTIFPGVVIVATRLLPKNLHVAAIGFAAAFSMGGGAVFPFMVGAIAQAKGVTVLQPILLAMLAVSLGIWALIFRLPQHEVSHQV</sequence>
<dbReference type="PROSITE" id="PS50850">
    <property type="entry name" value="MFS"/>
    <property type="match status" value="1"/>
</dbReference>
<dbReference type="InterPro" id="IPR020846">
    <property type="entry name" value="MFS_dom"/>
</dbReference>
<feature type="transmembrane region" description="Helical" evidence="8">
    <location>
        <begin position="235"/>
        <end position="258"/>
    </location>
</feature>
<dbReference type="GO" id="GO:0022857">
    <property type="term" value="F:transmembrane transporter activity"/>
    <property type="evidence" value="ECO:0007669"/>
    <property type="project" value="InterPro"/>
</dbReference>
<keyword evidence="4 8" id="KW-0812">Transmembrane</keyword>
<proteinExistence type="inferred from homology"/>
<comment type="caution">
    <text evidence="10">The sequence shown here is derived from an EMBL/GenBank/DDBJ whole genome shotgun (WGS) entry which is preliminary data.</text>
</comment>
<evidence type="ECO:0000256" key="4">
    <source>
        <dbReference type="ARBA" id="ARBA00022692"/>
    </source>
</evidence>
<feature type="transmembrane region" description="Helical" evidence="8">
    <location>
        <begin position="356"/>
        <end position="375"/>
    </location>
</feature>
<evidence type="ECO:0000259" key="9">
    <source>
        <dbReference type="PROSITE" id="PS50850"/>
    </source>
</evidence>
<dbReference type="PANTHER" id="PTHR23514:SF3">
    <property type="entry name" value="BYPASS OF STOP CODON PROTEIN 6"/>
    <property type="match status" value="1"/>
</dbReference>
<evidence type="ECO:0000256" key="5">
    <source>
        <dbReference type="ARBA" id="ARBA00022989"/>
    </source>
</evidence>
<feature type="transmembrane region" description="Helical" evidence="8">
    <location>
        <begin position="381"/>
        <end position="403"/>
    </location>
</feature>
<dbReference type="OrthoDB" id="413079at2759"/>
<reference evidence="10 11" key="1">
    <citation type="submission" date="2015-08" db="EMBL/GenBank/DDBJ databases">
        <title>Genome sequencing of Penicillium nordicum.</title>
        <authorList>
            <person name="Nguyen H.D."/>
            <person name="Seifert K.A."/>
        </authorList>
    </citation>
    <scope>NUCLEOTIDE SEQUENCE [LARGE SCALE GENOMIC DNA]</scope>
    <source>
        <strain evidence="10 11">DAOMC 185683</strain>
    </source>
</reference>
<feature type="transmembrane region" description="Helical" evidence="8">
    <location>
        <begin position="117"/>
        <end position="137"/>
    </location>
</feature>
<keyword evidence="11" id="KW-1185">Reference proteome</keyword>
<comment type="similarity">
    <text evidence="2">Belongs to the major facilitator superfamily.</text>
</comment>
<dbReference type="GO" id="GO:0012505">
    <property type="term" value="C:endomembrane system"/>
    <property type="evidence" value="ECO:0007669"/>
    <property type="project" value="UniProtKB-SubCell"/>
</dbReference>
<evidence type="ECO:0000256" key="2">
    <source>
        <dbReference type="ARBA" id="ARBA00008335"/>
    </source>
</evidence>
<keyword evidence="3" id="KW-0813">Transport</keyword>
<feature type="transmembrane region" description="Helical" evidence="8">
    <location>
        <begin position="82"/>
        <end position="105"/>
    </location>
</feature>
<evidence type="ECO:0000256" key="3">
    <source>
        <dbReference type="ARBA" id="ARBA00022448"/>
    </source>
</evidence>
<dbReference type="FunFam" id="1.20.1250.20:FF:000308">
    <property type="entry name" value="MFS efflux transporter"/>
    <property type="match status" value="1"/>
</dbReference>
<dbReference type="InterPro" id="IPR011701">
    <property type="entry name" value="MFS"/>
</dbReference>
<keyword evidence="5 8" id="KW-1133">Transmembrane helix</keyword>
<evidence type="ECO:0000313" key="11">
    <source>
        <dbReference type="Proteomes" id="UP000037696"/>
    </source>
</evidence>
<dbReference type="EMBL" id="LHQQ01000104">
    <property type="protein sequence ID" value="KOS42496.1"/>
    <property type="molecule type" value="Genomic_DNA"/>
</dbReference>
<dbReference type="GO" id="GO:0016020">
    <property type="term" value="C:membrane"/>
    <property type="evidence" value="ECO:0007669"/>
    <property type="project" value="TreeGrafter"/>
</dbReference>
<feature type="transmembrane region" description="Helical" evidence="8">
    <location>
        <begin position="173"/>
        <end position="196"/>
    </location>
</feature>
<name>A0A0M8NZM3_9EURO</name>
<accession>A0A0M8NZM3</accession>
<evidence type="ECO:0000256" key="1">
    <source>
        <dbReference type="ARBA" id="ARBA00004127"/>
    </source>
</evidence>
<dbReference type="FunFam" id="1.20.1250.20:FF:000286">
    <property type="entry name" value="MFS efflux transporter"/>
    <property type="match status" value="1"/>
</dbReference>
<dbReference type="InterPro" id="IPR036259">
    <property type="entry name" value="MFS_trans_sf"/>
</dbReference>
<gene>
    <name evidence="10" type="ORF">ACN38_g6607</name>
</gene>
<feature type="transmembrane region" description="Helical" evidence="8">
    <location>
        <begin position="415"/>
        <end position="439"/>
    </location>
</feature>
<feature type="transmembrane region" description="Helical" evidence="8">
    <location>
        <begin position="290"/>
        <end position="312"/>
    </location>
</feature>
<feature type="domain" description="Major facilitator superfamily (MFS) profile" evidence="9">
    <location>
        <begin position="84"/>
        <end position="471"/>
    </location>
</feature>
<dbReference type="Proteomes" id="UP000037696">
    <property type="component" value="Unassembled WGS sequence"/>
</dbReference>